<dbReference type="InterPro" id="IPR050129">
    <property type="entry name" value="Zn_alcohol_dh"/>
</dbReference>
<keyword evidence="4" id="KW-0560">Oxidoreductase</keyword>
<dbReference type="EMBL" id="AP028056">
    <property type="protein sequence ID" value="BEH00931.1"/>
    <property type="molecule type" value="Genomic_DNA"/>
</dbReference>
<feature type="domain" description="Enoyl reductase (ER)" evidence="5">
    <location>
        <begin position="10"/>
        <end position="328"/>
    </location>
</feature>
<keyword evidence="3" id="KW-0862">Zinc</keyword>
<dbReference type="Pfam" id="PF00107">
    <property type="entry name" value="ADH_zinc_N"/>
    <property type="match status" value="1"/>
</dbReference>
<dbReference type="KEGG" id="broo:brsh051_02120"/>
<gene>
    <name evidence="6" type="ORF">brsh051_02120</name>
</gene>
<protein>
    <submittedName>
        <fullName evidence="6">Zinc-binding dehydrogenase</fullName>
    </submittedName>
</protein>
<name>A0AAN0K5S8_9ACTN</name>
<accession>A0AAN0K5S8</accession>
<dbReference type="InterPro" id="IPR036291">
    <property type="entry name" value="NAD(P)-bd_dom_sf"/>
</dbReference>
<dbReference type="Gene3D" id="3.90.180.10">
    <property type="entry name" value="Medium-chain alcohol dehydrogenases, catalytic domain"/>
    <property type="match status" value="1"/>
</dbReference>
<evidence type="ECO:0000259" key="5">
    <source>
        <dbReference type="SMART" id="SM00829"/>
    </source>
</evidence>
<dbReference type="SMART" id="SM00829">
    <property type="entry name" value="PKS_ER"/>
    <property type="match status" value="1"/>
</dbReference>
<dbReference type="Proteomes" id="UP001431656">
    <property type="component" value="Chromosome"/>
</dbReference>
<evidence type="ECO:0000256" key="1">
    <source>
        <dbReference type="ARBA" id="ARBA00001947"/>
    </source>
</evidence>
<evidence type="ECO:0000256" key="2">
    <source>
        <dbReference type="ARBA" id="ARBA00022723"/>
    </source>
</evidence>
<dbReference type="RefSeq" id="WP_286266748.1">
    <property type="nucleotide sequence ID" value="NZ_AP028056.1"/>
</dbReference>
<dbReference type="InterPro" id="IPR020843">
    <property type="entry name" value="ER"/>
</dbReference>
<evidence type="ECO:0000313" key="6">
    <source>
        <dbReference type="EMBL" id="BEH00931.1"/>
    </source>
</evidence>
<comment type="cofactor">
    <cofactor evidence="1">
        <name>Zn(2+)</name>
        <dbReference type="ChEBI" id="CHEBI:29105"/>
    </cofactor>
</comment>
<sequence>MKAVVKYAAGAEHVELREVPEPMPGPGQALLEVIYTGVCGTDLHVMRDEYKVHPPVVMGHEVLGRVVGVGSGADADAWMGKRVVTETFFRCCERCEMCRAGRRNMCEQRESIGSFRDGGFAERLVVPVLNLHEVPAGIPDEIAALAEPLACTCHALLLRSTIKAGHKVLVTGPGPMGFLAAQVARASGAQVTLAGIPSDAEKLTRLASKGITTTTQTPAELSFDVGIDCSGVAAGASNAMRAVKRGGAYIQVGIFGHEVTVPLDVLILHELTMTAGFSHSPRAWDLALDLMGQDVVDLAPCVGPIFPIEQWADALAAISDGKTMKVLIDSRSR</sequence>
<dbReference type="PANTHER" id="PTHR43401">
    <property type="entry name" value="L-THREONINE 3-DEHYDROGENASE"/>
    <property type="match status" value="1"/>
</dbReference>
<dbReference type="GO" id="GO:0046872">
    <property type="term" value="F:metal ion binding"/>
    <property type="evidence" value="ECO:0007669"/>
    <property type="project" value="UniProtKB-KW"/>
</dbReference>
<dbReference type="GO" id="GO:0016491">
    <property type="term" value="F:oxidoreductase activity"/>
    <property type="evidence" value="ECO:0007669"/>
    <property type="project" value="UniProtKB-KW"/>
</dbReference>
<proteinExistence type="predicted"/>
<evidence type="ECO:0000313" key="7">
    <source>
        <dbReference type="Proteomes" id="UP001431656"/>
    </source>
</evidence>
<organism evidence="6 7">
    <name type="scientific">Brooklawnia propionicigenes</name>
    <dbReference type="NCBI Taxonomy" id="3041175"/>
    <lineage>
        <taxon>Bacteria</taxon>
        <taxon>Bacillati</taxon>
        <taxon>Actinomycetota</taxon>
        <taxon>Actinomycetes</taxon>
        <taxon>Propionibacteriales</taxon>
        <taxon>Propionibacteriaceae</taxon>
        <taxon>Brooklawnia</taxon>
    </lineage>
</organism>
<dbReference type="AlphaFoldDB" id="A0AAN0K5S8"/>
<reference evidence="6" key="1">
    <citation type="journal article" date="2024" name="Int. J. Syst. Evol. Microbiol.">
        <title>Brooklawnia propionicigenes sp. nov., a facultatively anaerobic, propionate-producing bacterium isolated from a methanogenic reactor treating waste from cattle farms.</title>
        <authorList>
            <person name="Akita Y."/>
            <person name="Ueki A."/>
            <person name="Tonouchi A."/>
            <person name="Sugawara Y."/>
            <person name="Honma S."/>
            <person name="Kaku N."/>
            <person name="Ueki K."/>
        </authorList>
    </citation>
    <scope>NUCLEOTIDE SEQUENCE</scope>
    <source>
        <strain evidence="6">SH051</strain>
    </source>
</reference>
<dbReference type="PANTHER" id="PTHR43401:SF2">
    <property type="entry name" value="L-THREONINE 3-DEHYDROGENASE"/>
    <property type="match status" value="1"/>
</dbReference>
<evidence type="ECO:0000256" key="4">
    <source>
        <dbReference type="ARBA" id="ARBA00023002"/>
    </source>
</evidence>
<dbReference type="SUPFAM" id="SSF51735">
    <property type="entry name" value="NAD(P)-binding Rossmann-fold domains"/>
    <property type="match status" value="1"/>
</dbReference>
<dbReference type="SUPFAM" id="SSF50129">
    <property type="entry name" value="GroES-like"/>
    <property type="match status" value="1"/>
</dbReference>
<dbReference type="Pfam" id="PF08240">
    <property type="entry name" value="ADH_N"/>
    <property type="match status" value="1"/>
</dbReference>
<dbReference type="Gene3D" id="3.40.50.720">
    <property type="entry name" value="NAD(P)-binding Rossmann-like Domain"/>
    <property type="match status" value="1"/>
</dbReference>
<evidence type="ECO:0000256" key="3">
    <source>
        <dbReference type="ARBA" id="ARBA00022833"/>
    </source>
</evidence>
<keyword evidence="2" id="KW-0479">Metal-binding</keyword>
<keyword evidence="7" id="KW-1185">Reference proteome</keyword>
<dbReference type="InterPro" id="IPR013149">
    <property type="entry name" value="ADH-like_C"/>
</dbReference>
<dbReference type="InterPro" id="IPR013154">
    <property type="entry name" value="ADH-like_N"/>
</dbReference>
<dbReference type="InterPro" id="IPR011032">
    <property type="entry name" value="GroES-like_sf"/>
</dbReference>